<evidence type="ECO:0000313" key="1">
    <source>
        <dbReference type="EMBL" id="TFE86903.1"/>
    </source>
</evidence>
<organism evidence="1 2">
    <name type="scientific">Paenibacillus athensensis</name>
    <dbReference type="NCBI Taxonomy" id="1967502"/>
    <lineage>
        <taxon>Bacteria</taxon>
        <taxon>Bacillati</taxon>
        <taxon>Bacillota</taxon>
        <taxon>Bacilli</taxon>
        <taxon>Bacillales</taxon>
        <taxon>Paenibacillaceae</taxon>
        <taxon>Paenibacillus</taxon>
    </lineage>
</organism>
<dbReference type="AlphaFoldDB" id="A0A4Y8PZR8"/>
<dbReference type="Proteomes" id="UP000298246">
    <property type="component" value="Unassembled WGS sequence"/>
</dbReference>
<gene>
    <name evidence="1" type="ORF">B5M42_13525</name>
</gene>
<reference evidence="1 2" key="1">
    <citation type="submission" date="2017-03" db="EMBL/GenBank/DDBJ databases">
        <title>Isolation of Levoglucosan Utilizing Bacteria.</title>
        <authorList>
            <person name="Arya A.S."/>
        </authorList>
    </citation>
    <scope>NUCLEOTIDE SEQUENCE [LARGE SCALE GENOMIC DNA]</scope>
    <source>
        <strain evidence="1 2">MEC069</strain>
    </source>
</reference>
<dbReference type="EMBL" id="MYFO01000016">
    <property type="protein sequence ID" value="TFE86903.1"/>
    <property type="molecule type" value="Genomic_DNA"/>
</dbReference>
<keyword evidence="2" id="KW-1185">Reference proteome</keyword>
<comment type="caution">
    <text evidence="1">The sequence shown here is derived from an EMBL/GenBank/DDBJ whole genome shotgun (WGS) entry which is preliminary data.</text>
</comment>
<proteinExistence type="predicted"/>
<evidence type="ECO:0000313" key="2">
    <source>
        <dbReference type="Proteomes" id="UP000298246"/>
    </source>
</evidence>
<name>A0A4Y8PZR8_9BACL</name>
<protein>
    <submittedName>
        <fullName evidence="1">Uncharacterized protein</fullName>
    </submittedName>
</protein>
<dbReference type="RefSeq" id="WP_134753677.1">
    <property type="nucleotide sequence ID" value="NZ_MYFO02000015.1"/>
</dbReference>
<sequence length="64" mass="7266">MLNIRLSQHLHHAINALKNADSHEQISLLSAQMKFALSNEEREIINNTFTSIGKEAPNEPKGQW</sequence>
<accession>A0A4Y8PZR8</accession>